<dbReference type="Proteomes" id="UP000199220">
    <property type="component" value="Unassembled WGS sequence"/>
</dbReference>
<dbReference type="InterPro" id="IPR004794">
    <property type="entry name" value="Eubact_RibD"/>
</dbReference>
<dbReference type="PROSITE" id="PS00903">
    <property type="entry name" value="CYT_DCMP_DEAMINASES_1"/>
    <property type="match status" value="1"/>
</dbReference>
<dbReference type="InterPro" id="IPR016192">
    <property type="entry name" value="APOBEC/CMP_deaminase_Zn-bd"/>
</dbReference>
<keyword evidence="14" id="KW-0511">Multifunctional enzyme</keyword>
<keyword evidence="20" id="KW-1185">Reference proteome</keyword>
<evidence type="ECO:0000256" key="7">
    <source>
        <dbReference type="ARBA" id="ARBA00013173"/>
    </source>
</evidence>
<keyword evidence="12" id="KW-0521">NADP</keyword>
<evidence type="ECO:0000256" key="10">
    <source>
        <dbReference type="ARBA" id="ARBA00022723"/>
    </source>
</evidence>
<evidence type="ECO:0000256" key="17">
    <source>
        <dbReference type="SAM" id="MobiDB-lite"/>
    </source>
</evidence>
<dbReference type="STRING" id="648782.SAMN04488554_3419"/>
<comment type="pathway">
    <text evidence="2">Cofactor biosynthesis; riboflavin biosynthesis; 5-amino-6-(D-ribitylamino)uracil from GTP: step 2/4.</text>
</comment>
<dbReference type="PANTHER" id="PTHR38011:SF7">
    <property type="entry name" value="2,5-DIAMINO-6-RIBOSYLAMINO-4(3H)-PYRIMIDINONE 5'-PHOSPHATE REDUCTASE"/>
    <property type="match status" value="1"/>
</dbReference>
<accession>A0A1H5MJ29</accession>
<evidence type="ECO:0000256" key="16">
    <source>
        <dbReference type="ARBA" id="ARBA00049886"/>
    </source>
</evidence>
<evidence type="ECO:0000256" key="2">
    <source>
        <dbReference type="ARBA" id="ARBA00004882"/>
    </source>
</evidence>
<evidence type="ECO:0000256" key="12">
    <source>
        <dbReference type="ARBA" id="ARBA00022857"/>
    </source>
</evidence>
<dbReference type="AlphaFoldDB" id="A0A1H5MJ29"/>
<dbReference type="RefSeq" id="WP_217632492.1">
    <property type="nucleotide sequence ID" value="NZ_FNTX01000002.1"/>
</dbReference>
<dbReference type="EC" id="3.5.4.26" evidence="6"/>
<dbReference type="Gene3D" id="3.40.430.10">
    <property type="entry name" value="Dihydrofolate Reductase, subunit A"/>
    <property type="match status" value="1"/>
</dbReference>
<dbReference type="SUPFAM" id="SSF53927">
    <property type="entry name" value="Cytidine deaminase-like"/>
    <property type="match status" value="1"/>
</dbReference>
<keyword evidence="13" id="KW-0560">Oxidoreductase</keyword>
<feature type="region of interest" description="Disordered" evidence="17">
    <location>
        <begin position="301"/>
        <end position="332"/>
    </location>
</feature>
<proteinExistence type="inferred from homology"/>
<evidence type="ECO:0000256" key="4">
    <source>
        <dbReference type="ARBA" id="ARBA00005259"/>
    </source>
</evidence>
<dbReference type="InterPro" id="IPR002125">
    <property type="entry name" value="CMP_dCMP_dom"/>
</dbReference>
<dbReference type="EMBL" id="FNTX01000002">
    <property type="protein sequence ID" value="SEE89120.1"/>
    <property type="molecule type" value="Genomic_DNA"/>
</dbReference>
<organism evidence="19 20">
    <name type="scientific">Ruania alba</name>
    <dbReference type="NCBI Taxonomy" id="648782"/>
    <lineage>
        <taxon>Bacteria</taxon>
        <taxon>Bacillati</taxon>
        <taxon>Actinomycetota</taxon>
        <taxon>Actinomycetes</taxon>
        <taxon>Micrococcales</taxon>
        <taxon>Ruaniaceae</taxon>
        <taxon>Ruania</taxon>
    </lineage>
</organism>
<evidence type="ECO:0000256" key="14">
    <source>
        <dbReference type="ARBA" id="ARBA00023268"/>
    </source>
</evidence>
<evidence type="ECO:0000256" key="15">
    <source>
        <dbReference type="ARBA" id="ARBA00049861"/>
    </source>
</evidence>
<comment type="pathway">
    <text evidence="3">Cofactor biosynthesis; riboflavin biosynthesis; 5-amino-6-(D-ribitylamino)uracil from GTP: step 3/4.</text>
</comment>
<evidence type="ECO:0000313" key="20">
    <source>
        <dbReference type="Proteomes" id="UP000199220"/>
    </source>
</evidence>
<evidence type="ECO:0000256" key="6">
    <source>
        <dbReference type="ARBA" id="ARBA00012766"/>
    </source>
</evidence>
<dbReference type="NCBIfam" id="TIGR00326">
    <property type="entry name" value="eubact_ribD"/>
    <property type="match status" value="1"/>
</dbReference>
<dbReference type="Pfam" id="PF00383">
    <property type="entry name" value="dCMP_cyt_deam_1"/>
    <property type="match status" value="1"/>
</dbReference>
<dbReference type="PANTHER" id="PTHR38011">
    <property type="entry name" value="DIHYDROFOLATE REDUCTASE FAMILY PROTEIN (AFU_ORTHOLOGUE AFUA_8G06820)"/>
    <property type="match status" value="1"/>
</dbReference>
<feature type="domain" description="CMP/dCMP-type deaminase" evidence="18">
    <location>
        <begin position="17"/>
        <end position="139"/>
    </location>
</feature>
<evidence type="ECO:0000256" key="3">
    <source>
        <dbReference type="ARBA" id="ARBA00004910"/>
    </source>
</evidence>
<reference evidence="20" key="1">
    <citation type="submission" date="2016-10" db="EMBL/GenBank/DDBJ databases">
        <authorList>
            <person name="Varghese N."/>
            <person name="Submissions S."/>
        </authorList>
    </citation>
    <scope>NUCLEOTIDE SEQUENCE [LARGE SCALE GENOMIC DNA]</scope>
    <source>
        <strain evidence="20">DSM 21368</strain>
    </source>
</reference>
<comment type="function">
    <text evidence="1">Converts 2,5-diamino-6-(ribosylamino)-4(3h)-pyrimidinone 5'-phosphate into 5-amino-6-(ribosylamino)-2,4(1h,3h)-pyrimidinedione 5'-phosphate.</text>
</comment>
<feature type="compositionally biased region" description="Polar residues" evidence="17">
    <location>
        <begin position="309"/>
        <end position="323"/>
    </location>
</feature>
<dbReference type="PROSITE" id="PS51747">
    <property type="entry name" value="CYT_DCMP_DEAMINASES_2"/>
    <property type="match status" value="1"/>
</dbReference>
<dbReference type="GO" id="GO:0008270">
    <property type="term" value="F:zinc ion binding"/>
    <property type="evidence" value="ECO:0007669"/>
    <property type="project" value="InterPro"/>
</dbReference>
<dbReference type="InterPro" id="IPR024072">
    <property type="entry name" value="DHFR-like_dom_sf"/>
</dbReference>
<keyword evidence="9" id="KW-0686">Riboflavin biosynthesis</keyword>
<dbReference type="InterPro" id="IPR016193">
    <property type="entry name" value="Cytidine_deaminase-like"/>
</dbReference>
<evidence type="ECO:0000256" key="9">
    <source>
        <dbReference type="ARBA" id="ARBA00022619"/>
    </source>
</evidence>
<evidence type="ECO:0000256" key="1">
    <source>
        <dbReference type="ARBA" id="ARBA00002151"/>
    </source>
</evidence>
<dbReference type="GO" id="GO:0008835">
    <property type="term" value="F:diaminohydroxyphosphoribosylaminopyrimidine deaminase activity"/>
    <property type="evidence" value="ECO:0007669"/>
    <property type="project" value="UniProtKB-EC"/>
</dbReference>
<dbReference type="EC" id="1.1.1.193" evidence="7"/>
<evidence type="ECO:0000259" key="18">
    <source>
        <dbReference type="PROSITE" id="PS51747"/>
    </source>
</evidence>
<evidence type="ECO:0000256" key="13">
    <source>
        <dbReference type="ARBA" id="ARBA00023002"/>
    </source>
</evidence>
<dbReference type="Gene3D" id="3.40.140.10">
    <property type="entry name" value="Cytidine Deaminase, domain 2"/>
    <property type="match status" value="1"/>
</dbReference>
<dbReference type="InterPro" id="IPR002734">
    <property type="entry name" value="RibDG_C"/>
</dbReference>
<dbReference type="GO" id="GO:0008703">
    <property type="term" value="F:5-amino-6-(5-phosphoribosylamino)uracil reductase activity"/>
    <property type="evidence" value="ECO:0007669"/>
    <property type="project" value="UniProtKB-EC"/>
</dbReference>
<dbReference type="Pfam" id="PF01872">
    <property type="entry name" value="RibD_C"/>
    <property type="match status" value="1"/>
</dbReference>
<dbReference type="CDD" id="cd01284">
    <property type="entry name" value="Riboflavin_deaminase-reductase"/>
    <property type="match status" value="1"/>
</dbReference>
<dbReference type="UniPathway" id="UPA00275">
    <property type="reaction ID" value="UER00401"/>
</dbReference>
<dbReference type="InterPro" id="IPR050765">
    <property type="entry name" value="Riboflavin_Biosynth_HTPR"/>
</dbReference>
<sequence length="430" mass="44437">MAYPDGGAHHAWPGDHDHVVAALRCAIDLSARGLGRVSPNPAVGCVILDVEGHTVGEGWHARPGGEHAEVVAIADARHRVFGPGDDAPPDFLTGCTAVVTLEPCPHTGRTGPCTQALLTAGISRVIYAVGDPLHGGGADQLRATGTEVHGPGSPLVPDELATEAAATNEAWLTAVRTSRPHVTWKFAATLDGRSAAADGTSRWITGEQARADVHRLRDSVDAVLVGAGTQRTDDPHLTVRPAPSDGRQPLRVVLDPSGRTAGGARMLDDAAPTLLVLGPEAPLPDVAGHVEVVRVPTSGRATLWPESVSKPTTTSPGQGNETGPTDPGDASHRYLDLPAVLATLHERGLRSVLLEGGPRLAGAFLAAGLVDRVVAYLAPALLGAGPPALADAGVRTIDAAHRLETVDVTTLGPDIRLTARPLPLPESLQE</sequence>
<comment type="similarity">
    <text evidence="5">In the C-terminal section; belongs to the HTP reductase family.</text>
</comment>
<dbReference type="GO" id="GO:0009231">
    <property type="term" value="P:riboflavin biosynthetic process"/>
    <property type="evidence" value="ECO:0007669"/>
    <property type="project" value="UniProtKB-UniPathway"/>
</dbReference>
<comment type="catalytic activity">
    <reaction evidence="15">
        <text>5-amino-6-(5-phospho-D-ribitylamino)uracil + NADP(+) = 5-amino-6-(5-phospho-D-ribosylamino)uracil + NADPH + H(+)</text>
        <dbReference type="Rhea" id="RHEA:17845"/>
        <dbReference type="ChEBI" id="CHEBI:15378"/>
        <dbReference type="ChEBI" id="CHEBI:57783"/>
        <dbReference type="ChEBI" id="CHEBI:58349"/>
        <dbReference type="ChEBI" id="CHEBI:58421"/>
        <dbReference type="ChEBI" id="CHEBI:58453"/>
        <dbReference type="EC" id="1.1.1.193"/>
    </reaction>
</comment>
<comment type="similarity">
    <text evidence="4">In the N-terminal section; belongs to the cytidine and deoxycytidylate deaminase family.</text>
</comment>
<protein>
    <recommendedName>
        <fullName evidence="8">Riboflavin biosynthesis protein RibD</fullName>
        <ecNumber evidence="7">1.1.1.193</ecNumber>
        <ecNumber evidence="6">3.5.4.26</ecNumber>
    </recommendedName>
</protein>
<evidence type="ECO:0000256" key="5">
    <source>
        <dbReference type="ARBA" id="ARBA00007417"/>
    </source>
</evidence>
<comment type="catalytic activity">
    <reaction evidence="16">
        <text>2,5-diamino-6-hydroxy-4-(5-phosphoribosylamino)-pyrimidine + H2O + H(+) = 5-amino-6-(5-phospho-D-ribosylamino)uracil + NH4(+)</text>
        <dbReference type="Rhea" id="RHEA:21868"/>
        <dbReference type="ChEBI" id="CHEBI:15377"/>
        <dbReference type="ChEBI" id="CHEBI:15378"/>
        <dbReference type="ChEBI" id="CHEBI:28938"/>
        <dbReference type="ChEBI" id="CHEBI:58453"/>
        <dbReference type="ChEBI" id="CHEBI:58614"/>
        <dbReference type="EC" id="3.5.4.26"/>
    </reaction>
</comment>
<evidence type="ECO:0000313" key="19">
    <source>
        <dbReference type="EMBL" id="SEE89120.1"/>
    </source>
</evidence>
<name>A0A1H5MJ29_9MICO</name>
<keyword evidence="10" id="KW-0479">Metal-binding</keyword>
<evidence type="ECO:0000256" key="8">
    <source>
        <dbReference type="ARBA" id="ARBA00019930"/>
    </source>
</evidence>
<gene>
    <name evidence="19" type="ORF">SAMN04488554_3419</name>
</gene>
<evidence type="ECO:0000256" key="11">
    <source>
        <dbReference type="ARBA" id="ARBA00022833"/>
    </source>
</evidence>
<dbReference type="SUPFAM" id="SSF53597">
    <property type="entry name" value="Dihydrofolate reductase-like"/>
    <property type="match status" value="1"/>
</dbReference>
<keyword evidence="11" id="KW-0862">Zinc</keyword>